<dbReference type="PANTHER" id="PTHR15549:SF33">
    <property type="entry name" value="MEMBRANE PROTEIN WSC4, PUTATIVE (AFU_ORTHOLOGUE AFUA_5G09020)-RELATED"/>
    <property type="match status" value="1"/>
</dbReference>
<dbReference type="PANTHER" id="PTHR15549">
    <property type="entry name" value="PAIRED IMMUNOGLOBULIN-LIKE TYPE 2 RECEPTOR"/>
    <property type="match status" value="1"/>
</dbReference>
<protein>
    <submittedName>
        <fullName evidence="8">5112_t:CDS:1</fullName>
    </submittedName>
</protein>
<feature type="region of interest" description="Disordered" evidence="5">
    <location>
        <begin position="189"/>
        <end position="236"/>
    </location>
</feature>
<comment type="subcellular location">
    <subcellularLocation>
        <location evidence="1">Membrane</location>
        <topology evidence="1">Single-pass membrane protein</topology>
    </subcellularLocation>
</comment>
<reference evidence="8" key="1">
    <citation type="submission" date="2021-06" db="EMBL/GenBank/DDBJ databases">
        <authorList>
            <person name="Kallberg Y."/>
            <person name="Tangrot J."/>
            <person name="Rosling A."/>
        </authorList>
    </citation>
    <scope>NUCLEOTIDE SEQUENCE</scope>
    <source>
        <strain evidence="8">MT106</strain>
    </source>
</reference>
<evidence type="ECO:0000256" key="1">
    <source>
        <dbReference type="ARBA" id="ARBA00004167"/>
    </source>
</evidence>
<evidence type="ECO:0000256" key="3">
    <source>
        <dbReference type="ARBA" id="ARBA00022989"/>
    </source>
</evidence>
<name>A0A9N9CIJ6_9GLOM</name>
<evidence type="ECO:0000256" key="6">
    <source>
        <dbReference type="SAM" id="Phobius"/>
    </source>
</evidence>
<dbReference type="EMBL" id="CAJVPL010002163">
    <property type="protein sequence ID" value="CAG8601274.1"/>
    <property type="molecule type" value="Genomic_DNA"/>
</dbReference>
<keyword evidence="3 6" id="KW-1133">Transmembrane helix</keyword>
<evidence type="ECO:0000313" key="9">
    <source>
        <dbReference type="Proteomes" id="UP000789831"/>
    </source>
</evidence>
<dbReference type="Proteomes" id="UP000789831">
    <property type="component" value="Unassembled WGS sequence"/>
</dbReference>
<keyword evidence="4 6" id="KW-0472">Membrane</keyword>
<comment type="caution">
    <text evidence="8">The sequence shown here is derived from an EMBL/GenBank/DDBJ whole genome shotgun (WGS) entry which is preliminary data.</text>
</comment>
<evidence type="ECO:0000256" key="7">
    <source>
        <dbReference type="SAM" id="SignalP"/>
    </source>
</evidence>
<proteinExistence type="predicted"/>
<dbReference type="OrthoDB" id="2338680at2759"/>
<accession>A0A9N9CIJ6</accession>
<dbReference type="CDD" id="cd12087">
    <property type="entry name" value="TM_EGFR-like"/>
    <property type="match status" value="1"/>
</dbReference>
<sequence length="287" mass="31610">MFVSHEIIILGFFTASVFSCSPNNFDGNFITISFAGANNWRINIAGGIVQQNAQIITYNSGNQPAPNEIFMIPQQPTRGVFELLPYISFYQDYVIGMPSVNAGDTFKLQTRDDSNAQKFTFDCNTCNIQTNSQNWTPYHTSCQIKNIGFGFCMIGGDYFTNVNQTYCTTASNWDLWGRISPYITNSTTSSNITNSTTSSNITNSTTSSNISDSTTPPKTPASSISSISSHSNMEETPGVQLSPGELVGIVVGSCAVTALIALLVYWFFRRRQKYTMDVDRVNVQVHG</sequence>
<keyword evidence="2 6" id="KW-0812">Transmembrane</keyword>
<keyword evidence="7" id="KW-0732">Signal</keyword>
<feature type="transmembrane region" description="Helical" evidence="6">
    <location>
        <begin position="246"/>
        <end position="268"/>
    </location>
</feature>
<evidence type="ECO:0000256" key="2">
    <source>
        <dbReference type="ARBA" id="ARBA00022692"/>
    </source>
</evidence>
<evidence type="ECO:0000256" key="5">
    <source>
        <dbReference type="SAM" id="MobiDB-lite"/>
    </source>
</evidence>
<dbReference type="AlphaFoldDB" id="A0A9N9CIJ6"/>
<dbReference type="InterPro" id="IPR051694">
    <property type="entry name" value="Immunoregulatory_rcpt-like"/>
</dbReference>
<keyword evidence="9" id="KW-1185">Reference proteome</keyword>
<feature type="compositionally biased region" description="Low complexity" evidence="5">
    <location>
        <begin position="189"/>
        <end position="231"/>
    </location>
</feature>
<dbReference type="GO" id="GO:0016020">
    <property type="term" value="C:membrane"/>
    <property type="evidence" value="ECO:0007669"/>
    <property type="project" value="UniProtKB-SubCell"/>
</dbReference>
<organism evidence="8 9">
    <name type="scientific">Ambispora gerdemannii</name>
    <dbReference type="NCBI Taxonomy" id="144530"/>
    <lineage>
        <taxon>Eukaryota</taxon>
        <taxon>Fungi</taxon>
        <taxon>Fungi incertae sedis</taxon>
        <taxon>Mucoromycota</taxon>
        <taxon>Glomeromycotina</taxon>
        <taxon>Glomeromycetes</taxon>
        <taxon>Archaeosporales</taxon>
        <taxon>Ambisporaceae</taxon>
        <taxon>Ambispora</taxon>
    </lineage>
</organism>
<feature type="signal peptide" evidence="7">
    <location>
        <begin position="1"/>
        <end position="19"/>
    </location>
</feature>
<feature type="chain" id="PRO_5040419903" evidence="7">
    <location>
        <begin position="20"/>
        <end position="287"/>
    </location>
</feature>
<dbReference type="GO" id="GO:0071944">
    <property type="term" value="C:cell periphery"/>
    <property type="evidence" value="ECO:0007669"/>
    <property type="project" value="UniProtKB-ARBA"/>
</dbReference>
<evidence type="ECO:0000313" key="8">
    <source>
        <dbReference type="EMBL" id="CAG8601274.1"/>
    </source>
</evidence>
<gene>
    <name evidence="8" type="ORF">AGERDE_LOCUS9115</name>
</gene>
<evidence type="ECO:0000256" key="4">
    <source>
        <dbReference type="ARBA" id="ARBA00023136"/>
    </source>
</evidence>